<comment type="cofactor">
    <cofactor evidence="1">
        <name>heme</name>
        <dbReference type="ChEBI" id="CHEBI:30413"/>
    </cofactor>
</comment>
<dbReference type="SUPFAM" id="SSF48264">
    <property type="entry name" value="Cytochrome P450"/>
    <property type="match status" value="1"/>
</dbReference>
<dbReference type="GO" id="GO:0005506">
    <property type="term" value="F:iron ion binding"/>
    <property type="evidence" value="ECO:0007669"/>
    <property type="project" value="InterPro"/>
</dbReference>
<evidence type="ECO:0000256" key="4">
    <source>
        <dbReference type="ARBA" id="ARBA00022723"/>
    </source>
</evidence>
<evidence type="ECO:0000256" key="2">
    <source>
        <dbReference type="ARBA" id="ARBA00010617"/>
    </source>
</evidence>
<evidence type="ECO:0000256" key="8">
    <source>
        <dbReference type="SAM" id="SignalP"/>
    </source>
</evidence>
<keyword evidence="5" id="KW-0560">Oxidoreductase</keyword>
<feature type="signal peptide" evidence="8">
    <location>
        <begin position="1"/>
        <end position="21"/>
    </location>
</feature>
<comment type="similarity">
    <text evidence="2">Belongs to the cytochrome P450 family.</text>
</comment>
<dbReference type="VEuPathDB" id="VectorBase:SCAU009812"/>
<dbReference type="GO" id="GO:0016705">
    <property type="term" value="F:oxidoreductase activity, acting on paired donors, with incorporation or reduction of molecular oxygen"/>
    <property type="evidence" value="ECO:0007669"/>
    <property type="project" value="InterPro"/>
</dbReference>
<reference evidence="9" key="1">
    <citation type="submission" date="2020-05" db="UniProtKB">
        <authorList>
            <consortium name="EnsemblMetazoa"/>
        </authorList>
    </citation>
    <scope>IDENTIFICATION</scope>
    <source>
        <strain evidence="9">USDA</strain>
    </source>
</reference>
<dbReference type="InterPro" id="IPR050196">
    <property type="entry name" value="Cytochrome_P450_Monoox"/>
</dbReference>
<name>A0A1I8PP24_STOCA</name>
<keyword evidence="3" id="KW-0349">Heme</keyword>
<dbReference type="PANTHER" id="PTHR24291">
    <property type="entry name" value="CYTOCHROME P450 FAMILY 4"/>
    <property type="match status" value="1"/>
</dbReference>
<dbReference type="AlphaFoldDB" id="A0A1I8PP24"/>
<keyword evidence="10" id="KW-1185">Reference proteome</keyword>
<keyword evidence="6" id="KW-0408">Iron</keyword>
<accession>A0A1I8PP24</accession>
<keyword evidence="4" id="KW-0479">Metal-binding</keyword>
<dbReference type="EnsemblMetazoa" id="SCAU009812-RA">
    <property type="protein sequence ID" value="SCAU009812-PA"/>
    <property type="gene ID" value="SCAU009812"/>
</dbReference>
<evidence type="ECO:0000256" key="5">
    <source>
        <dbReference type="ARBA" id="ARBA00023002"/>
    </source>
</evidence>
<dbReference type="Proteomes" id="UP000095300">
    <property type="component" value="Unassembled WGS sequence"/>
</dbReference>
<dbReference type="PANTHER" id="PTHR24291:SF105">
    <property type="entry name" value="CYTOCHROME P450 4P1-RELATED"/>
    <property type="match status" value="1"/>
</dbReference>
<keyword evidence="7" id="KW-0503">Monooxygenase</keyword>
<evidence type="ECO:0000256" key="1">
    <source>
        <dbReference type="ARBA" id="ARBA00001971"/>
    </source>
</evidence>
<gene>
    <name evidence="9" type="primary">106081532</name>
</gene>
<dbReference type="GO" id="GO:0004497">
    <property type="term" value="F:monooxygenase activity"/>
    <property type="evidence" value="ECO:0007669"/>
    <property type="project" value="UniProtKB-KW"/>
</dbReference>
<protein>
    <recommendedName>
        <fullName evidence="11">Cytochrome P450</fullName>
    </recommendedName>
</protein>
<evidence type="ECO:0008006" key="11">
    <source>
        <dbReference type="Google" id="ProtNLM"/>
    </source>
</evidence>
<organism evidence="9 10">
    <name type="scientific">Stomoxys calcitrans</name>
    <name type="common">Stable fly</name>
    <name type="synonym">Conops calcitrans</name>
    <dbReference type="NCBI Taxonomy" id="35570"/>
    <lineage>
        <taxon>Eukaryota</taxon>
        <taxon>Metazoa</taxon>
        <taxon>Ecdysozoa</taxon>
        <taxon>Arthropoda</taxon>
        <taxon>Hexapoda</taxon>
        <taxon>Insecta</taxon>
        <taxon>Pterygota</taxon>
        <taxon>Neoptera</taxon>
        <taxon>Endopterygota</taxon>
        <taxon>Diptera</taxon>
        <taxon>Brachycera</taxon>
        <taxon>Muscomorpha</taxon>
        <taxon>Muscoidea</taxon>
        <taxon>Muscidae</taxon>
        <taxon>Stomoxys</taxon>
    </lineage>
</organism>
<evidence type="ECO:0000256" key="7">
    <source>
        <dbReference type="ARBA" id="ARBA00023033"/>
    </source>
</evidence>
<keyword evidence="8" id="KW-0732">Signal</keyword>
<proteinExistence type="inferred from homology"/>
<sequence>MCFLPLIFILALSLWLYQLNKKYFLLCLCKRVRCVDASQSKDKICFIPGVVPQLGNTIDFLNFNAEMLFQYPRKCLRYSKGRSYILRAPFYCIATAEDSSEVFDSTELIHKSVIYVYLKQFLGDGLLLSSDSKWSSRRKMLTPAFHFSILQAFNEIFK</sequence>
<evidence type="ECO:0000313" key="9">
    <source>
        <dbReference type="EnsemblMetazoa" id="SCAU009812-PA"/>
    </source>
</evidence>
<dbReference type="GO" id="GO:0020037">
    <property type="term" value="F:heme binding"/>
    <property type="evidence" value="ECO:0007669"/>
    <property type="project" value="InterPro"/>
</dbReference>
<dbReference type="InterPro" id="IPR036396">
    <property type="entry name" value="Cyt_P450_sf"/>
</dbReference>
<dbReference type="Gene3D" id="1.10.630.10">
    <property type="entry name" value="Cytochrome P450"/>
    <property type="match status" value="1"/>
</dbReference>
<evidence type="ECO:0000313" key="10">
    <source>
        <dbReference type="Proteomes" id="UP000095300"/>
    </source>
</evidence>
<dbReference type="STRING" id="35570.A0A1I8PP24"/>
<evidence type="ECO:0000256" key="6">
    <source>
        <dbReference type="ARBA" id="ARBA00023004"/>
    </source>
</evidence>
<evidence type="ECO:0000256" key="3">
    <source>
        <dbReference type="ARBA" id="ARBA00022617"/>
    </source>
</evidence>
<feature type="chain" id="PRO_5009326975" description="Cytochrome P450" evidence="8">
    <location>
        <begin position="22"/>
        <end position="158"/>
    </location>
</feature>